<proteinExistence type="predicted"/>
<feature type="region of interest" description="Disordered" evidence="1">
    <location>
        <begin position="68"/>
        <end position="106"/>
    </location>
</feature>
<reference evidence="3 4" key="1">
    <citation type="submission" date="2018-07" db="EMBL/GenBank/DDBJ databases">
        <title>Draft Genome Assemblies for Five Robust Yarrowia lipolytica Strains Exhibiting High Lipid Production and Pentose Sugar Utilization and Sugar Alcohol Secretion from Undetoxified Lignocellulosic Biomass Hydrolysates.</title>
        <authorList>
            <consortium name="DOE Joint Genome Institute"/>
            <person name="Walker C."/>
            <person name="Ryu S."/>
            <person name="Na H."/>
            <person name="Zane M."/>
            <person name="LaButti K."/>
            <person name="Lipzen A."/>
            <person name="Haridas S."/>
            <person name="Barry K."/>
            <person name="Grigoriev I.V."/>
            <person name="Quarterman J."/>
            <person name="Slininger P."/>
            <person name="Dien B."/>
            <person name="Trinh C.T."/>
        </authorList>
    </citation>
    <scope>NUCLEOTIDE SEQUENCE [LARGE SCALE GENOMIC DNA]</scope>
    <source>
        <strain evidence="3 4">YB392</strain>
    </source>
</reference>
<feature type="signal peptide" evidence="2">
    <location>
        <begin position="1"/>
        <end position="26"/>
    </location>
</feature>
<accession>A0A371C5J4</accession>
<name>A0A371C5J4_YARLL</name>
<sequence length="106" mass="11812">MLVGVIVCHHVSILLLHPHVIGSGFGQPSRNRWRKHLRANHVDGADMLFGRPSVPRCLLVYRVDLGRKPDQQESHGDDDGHHQNERNVVDASHGGGEMDACTHDRS</sequence>
<keyword evidence="2" id="KW-0732">Signal</keyword>
<organism evidence="3 4">
    <name type="scientific">Yarrowia lipolytica</name>
    <name type="common">Candida lipolytica</name>
    <dbReference type="NCBI Taxonomy" id="4952"/>
    <lineage>
        <taxon>Eukaryota</taxon>
        <taxon>Fungi</taxon>
        <taxon>Dikarya</taxon>
        <taxon>Ascomycota</taxon>
        <taxon>Saccharomycotina</taxon>
        <taxon>Dipodascomycetes</taxon>
        <taxon>Dipodascales</taxon>
        <taxon>Dipodascales incertae sedis</taxon>
        <taxon>Yarrowia</taxon>
    </lineage>
</organism>
<evidence type="ECO:0008006" key="5">
    <source>
        <dbReference type="Google" id="ProtNLM"/>
    </source>
</evidence>
<evidence type="ECO:0000313" key="3">
    <source>
        <dbReference type="EMBL" id="RDW25581.1"/>
    </source>
</evidence>
<evidence type="ECO:0000256" key="2">
    <source>
        <dbReference type="SAM" id="SignalP"/>
    </source>
</evidence>
<evidence type="ECO:0000313" key="4">
    <source>
        <dbReference type="Proteomes" id="UP000256601"/>
    </source>
</evidence>
<feature type="compositionally biased region" description="Basic and acidic residues" evidence="1">
    <location>
        <begin position="68"/>
        <end position="88"/>
    </location>
</feature>
<protein>
    <recommendedName>
        <fullName evidence="5">Secreted protein</fullName>
    </recommendedName>
</protein>
<feature type="chain" id="PRO_5030068657" description="Secreted protein" evidence="2">
    <location>
        <begin position="27"/>
        <end position="106"/>
    </location>
</feature>
<dbReference type="EMBL" id="KZ858998">
    <property type="protein sequence ID" value="RDW25581.1"/>
    <property type="molecule type" value="Genomic_DNA"/>
</dbReference>
<dbReference type="AlphaFoldDB" id="A0A371C5J4"/>
<evidence type="ECO:0000256" key="1">
    <source>
        <dbReference type="SAM" id="MobiDB-lite"/>
    </source>
</evidence>
<gene>
    <name evidence="3" type="ORF">B0I71DRAFT_132300</name>
</gene>
<dbReference type="Proteomes" id="UP000256601">
    <property type="component" value="Unassembled WGS sequence"/>
</dbReference>